<evidence type="ECO:0000256" key="7">
    <source>
        <dbReference type="ARBA" id="ARBA00022932"/>
    </source>
</evidence>
<keyword evidence="5" id="KW-0548">Nucleotidyltransferase</keyword>
<name>A0A1G2HG60_9BACT</name>
<dbReference type="Gene3D" id="3.20.20.140">
    <property type="entry name" value="Metal-dependent hydrolases"/>
    <property type="match status" value="1"/>
</dbReference>
<dbReference type="GO" id="GO:0003676">
    <property type="term" value="F:nucleic acid binding"/>
    <property type="evidence" value="ECO:0007669"/>
    <property type="project" value="InterPro"/>
</dbReference>
<comment type="caution">
    <text evidence="10">The sequence shown here is derived from an EMBL/GenBank/DDBJ whole genome shotgun (WGS) entry which is preliminary data.</text>
</comment>
<dbReference type="InterPro" id="IPR004013">
    <property type="entry name" value="PHP_dom"/>
</dbReference>
<dbReference type="InterPro" id="IPR041931">
    <property type="entry name" value="DNA_pol3_alpha_thumb_dom"/>
</dbReference>
<dbReference type="InterPro" id="IPR004805">
    <property type="entry name" value="DnaE2/DnaE/PolC"/>
</dbReference>
<comment type="catalytic activity">
    <reaction evidence="8">
        <text>DNA(n) + a 2'-deoxyribonucleoside 5'-triphosphate = DNA(n+1) + diphosphate</text>
        <dbReference type="Rhea" id="RHEA:22508"/>
        <dbReference type="Rhea" id="RHEA-COMP:17339"/>
        <dbReference type="Rhea" id="RHEA-COMP:17340"/>
        <dbReference type="ChEBI" id="CHEBI:33019"/>
        <dbReference type="ChEBI" id="CHEBI:61560"/>
        <dbReference type="ChEBI" id="CHEBI:173112"/>
        <dbReference type="EC" id="2.7.7.7"/>
    </reaction>
</comment>
<dbReference type="Pfam" id="PF01336">
    <property type="entry name" value="tRNA_anti-codon"/>
    <property type="match status" value="1"/>
</dbReference>
<dbReference type="InterPro" id="IPR011708">
    <property type="entry name" value="DNA_pol3_alpha_NTPase_dom"/>
</dbReference>
<dbReference type="InterPro" id="IPR029460">
    <property type="entry name" value="DNAPol_HHH"/>
</dbReference>
<feature type="domain" description="Polymerase/histidinol phosphatase N-terminal" evidence="9">
    <location>
        <begin position="10"/>
        <end position="77"/>
    </location>
</feature>
<dbReference type="InterPro" id="IPR040982">
    <property type="entry name" value="DNA_pol3_finger"/>
</dbReference>
<dbReference type="InterPro" id="IPR016195">
    <property type="entry name" value="Pol/histidinol_Pase-like"/>
</dbReference>
<dbReference type="SMART" id="SM00481">
    <property type="entry name" value="POLIIIAc"/>
    <property type="match status" value="1"/>
</dbReference>
<dbReference type="Pfam" id="PF17657">
    <property type="entry name" value="DNA_pol3_finger"/>
    <property type="match status" value="1"/>
</dbReference>
<evidence type="ECO:0000259" key="9">
    <source>
        <dbReference type="SMART" id="SM00481"/>
    </source>
</evidence>
<evidence type="ECO:0000256" key="8">
    <source>
        <dbReference type="ARBA" id="ARBA00049244"/>
    </source>
</evidence>
<protein>
    <recommendedName>
        <fullName evidence="3">DNA polymerase III subunit alpha</fullName>
        <ecNumber evidence="2">2.7.7.7</ecNumber>
    </recommendedName>
</protein>
<proteinExistence type="predicted"/>
<evidence type="ECO:0000256" key="4">
    <source>
        <dbReference type="ARBA" id="ARBA00022679"/>
    </source>
</evidence>
<dbReference type="Gene3D" id="1.10.10.1600">
    <property type="entry name" value="Bacterial DNA polymerase III alpha subunit, thumb domain"/>
    <property type="match status" value="1"/>
</dbReference>
<comment type="subcellular location">
    <subcellularLocation>
        <location evidence="1">Cytoplasm</location>
    </subcellularLocation>
</comment>
<dbReference type="NCBIfam" id="NF005298">
    <property type="entry name" value="PRK06826.1"/>
    <property type="match status" value="1"/>
</dbReference>
<evidence type="ECO:0000313" key="11">
    <source>
        <dbReference type="Proteomes" id="UP000176770"/>
    </source>
</evidence>
<dbReference type="NCBIfam" id="TIGR00594">
    <property type="entry name" value="polc"/>
    <property type="match status" value="1"/>
</dbReference>
<dbReference type="Proteomes" id="UP000176770">
    <property type="component" value="Unassembled WGS sequence"/>
</dbReference>
<dbReference type="GO" id="GO:0008408">
    <property type="term" value="F:3'-5' exonuclease activity"/>
    <property type="evidence" value="ECO:0007669"/>
    <property type="project" value="InterPro"/>
</dbReference>
<gene>
    <name evidence="10" type="ORF">A3F94_01385</name>
</gene>
<dbReference type="PANTHER" id="PTHR32294">
    <property type="entry name" value="DNA POLYMERASE III SUBUNIT ALPHA"/>
    <property type="match status" value="1"/>
</dbReference>
<dbReference type="EC" id="2.7.7.7" evidence="2"/>
<dbReference type="CDD" id="cd12113">
    <property type="entry name" value="PHP_PolIIIA_DnaE3"/>
    <property type="match status" value="1"/>
</dbReference>
<dbReference type="GO" id="GO:0003887">
    <property type="term" value="F:DNA-directed DNA polymerase activity"/>
    <property type="evidence" value="ECO:0007669"/>
    <property type="project" value="UniProtKB-KW"/>
</dbReference>
<dbReference type="Pfam" id="PF14579">
    <property type="entry name" value="HHH_6"/>
    <property type="match status" value="1"/>
</dbReference>
<dbReference type="Pfam" id="PF02811">
    <property type="entry name" value="PHP"/>
    <property type="match status" value="1"/>
</dbReference>
<evidence type="ECO:0000256" key="1">
    <source>
        <dbReference type="ARBA" id="ARBA00004496"/>
    </source>
</evidence>
<keyword evidence="6" id="KW-0235">DNA replication</keyword>
<dbReference type="EMBL" id="MHOK01000022">
    <property type="protein sequence ID" value="OGZ61486.1"/>
    <property type="molecule type" value="Genomic_DNA"/>
</dbReference>
<evidence type="ECO:0000256" key="2">
    <source>
        <dbReference type="ARBA" id="ARBA00012417"/>
    </source>
</evidence>
<evidence type="ECO:0000313" key="10">
    <source>
        <dbReference type="EMBL" id="OGZ61486.1"/>
    </source>
</evidence>
<accession>A0A1G2HG60</accession>
<dbReference type="NCBIfam" id="NF004226">
    <property type="entry name" value="PRK05673.1"/>
    <property type="match status" value="1"/>
</dbReference>
<dbReference type="Gene3D" id="1.10.150.870">
    <property type="match status" value="1"/>
</dbReference>
<organism evidence="10 11">
    <name type="scientific">Candidatus Spechtbacteria bacterium RIFCSPLOWO2_12_FULL_38_22</name>
    <dbReference type="NCBI Taxonomy" id="1802165"/>
    <lineage>
        <taxon>Bacteria</taxon>
        <taxon>Candidatus Spechtiibacteriota</taxon>
    </lineage>
</organism>
<dbReference type="AlphaFoldDB" id="A0A1G2HG60"/>
<dbReference type="InterPro" id="IPR004365">
    <property type="entry name" value="NA-bd_OB_tRNA"/>
</dbReference>
<reference evidence="10 11" key="1">
    <citation type="journal article" date="2016" name="Nat. Commun.">
        <title>Thousands of microbial genomes shed light on interconnected biogeochemical processes in an aquifer system.</title>
        <authorList>
            <person name="Anantharaman K."/>
            <person name="Brown C.T."/>
            <person name="Hug L.A."/>
            <person name="Sharon I."/>
            <person name="Castelle C.J."/>
            <person name="Probst A.J."/>
            <person name="Thomas B.C."/>
            <person name="Singh A."/>
            <person name="Wilkins M.J."/>
            <person name="Karaoz U."/>
            <person name="Brodie E.L."/>
            <person name="Williams K.H."/>
            <person name="Hubbard S.S."/>
            <person name="Banfield J.F."/>
        </authorList>
    </citation>
    <scope>NUCLEOTIDE SEQUENCE [LARGE SCALE GENOMIC DNA]</scope>
</reference>
<dbReference type="PANTHER" id="PTHR32294:SF0">
    <property type="entry name" value="DNA POLYMERASE III SUBUNIT ALPHA"/>
    <property type="match status" value="1"/>
</dbReference>
<keyword evidence="4" id="KW-0808">Transferase</keyword>
<dbReference type="InterPro" id="IPR003141">
    <property type="entry name" value="Pol/His_phosphatase_N"/>
</dbReference>
<dbReference type="SUPFAM" id="SSF89550">
    <property type="entry name" value="PHP domain-like"/>
    <property type="match status" value="1"/>
</dbReference>
<sequence length="1063" mass="120126">MSPALQPKFTHLHVHTHYSLLDGLSKIDELLDYVKELEMDSIAITDHGNLYGAIEFYQKAKKRGLKPILGCEMYVADDMREKKPGRMDGKNYHHIVLLAKNNIGYQNLIKLVSAAHLEGFYYKPRVDKKLLAEHNEGIIALSGCLGGELSRALLKNKTEKALKIAQDYADLFEPGSYYIEIQQHLNTPEQNEVTPQLVELAKKLNLPIVATQDSHYTHKEDSRAHDVLLAVQTGNTVNDEDRLTFKHDNFSVATTQEMMEKFSQWPEAIQNTQKIAQECNVELTLGKFIFPNFKLELGKTANQMLDELTFKGMRERGLDKDAEIEKRRLYELSVINKKNYAPYFLVVADIMQFAHEANIYTTVRGSVAGSFIAYLSGITNVNPIEFRLPFERFLNPHRPSAPDIDMDFADNRRQEVIEYTKKKYGAQNVAQIGTFGTMMARGAVRDITRALGKSYASGDKIAKLIPLGSQGFPMTIKHALELEPTLKQMWNQDSEAREILDLAEKLEGTVRHSSVHAAGVVIAPKPLTEYVPLQYDPKGENNLVTQYDMHTVGEDGVGLLKFDFLGIRNLAILENAVRLVKKRMNIDINIENIPLDDKLTFDMLARGETEGLFQLNGSAMTKYLKELKPNTIYDINAMIALYRPGPMNNIPDYIARKQGRSPVKYFHPKAKNFLEKSYGILVYQDDLLFAAIELAGYTWETVDKLRKAVGKKIPAEMAKQHKIFVEGCQKYSQMTKEKAEQIWKLFEPFQGYGFNKAHAACYGRVAYQTAYMKANFPVNYMCAVLTAESGDMSKMTVVMNECKRMGIEILPPSINESDEEFTVTVNNNIRFGLTAVKNVGSNIVHEIKIEREKNGRFNSIEELLERISSRDLNKKSLESLIKAGAMDELSSRSTLLENMESLLQYSKEAKAAHNSGQESLFGANTKRGLLLKESEPADIKKKLTWEKELLGFYVSSHPLKQYAHKLLNVTPIQKLGNETKLASFIRIGAIINNVKKIITKNGQSMMFIGLEDMSGKMEGIVFPSLAEKSGNILEENKVILAEGKISRRDGDIKFICENITELV</sequence>
<evidence type="ECO:0000256" key="6">
    <source>
        <dbReference type="ARBA" id="ARBA00022705"/>
    </source>
</evidence>
<dbReference type="CDD" id="cd04485">
    <property type="entry name" value="DnaE_OBF"/>
    <property type="match status" value="1"/>
</dbReference>
<evidence type="ECO:0000256" key="3">
    <source>
        <dbReference type="ARBA" id="ARBA00019114"/>
    </source>
</evidence>
<dbReference type="GO" id="GO:0006260">
    <property type="term" value="P:DNA replication"/>
    <property type="evidence" value="ECO:0007669"/>
    <property type="project" value="UniProtKB-KW"/>
</dbReference>
<dbReference type="Pfam" id="PF07733">
    <property type="entry name" value="DNA_pol3_alpha"/>
    <property type="match status" value="1"/>
</dbReference>
<evidence type="ECO:0000256" key="5">
    <source>
        <dbReference type="ARBA" id="ARBA00022695"/>
    </source>
</evidence>
<dbReference type="GO" id="GO:0005737">
    <property type="term" value="C:cytoplasm"/>
    <property type="evidence" value="ECO:0007669"/>
    <property type="project" value="UniProtKB-SubCell"/>
</dbReference>
<keyword evidence="7" id="KW-0239">DNA-directed DNA polymerase</keyword>
<dbReference type="STRING" id="1802165.A3F94_01385"/>